<organism evidence="2 3">
    <name type="scientific">Pochonia chlamydosporia 170</name>
    <dbReference type="NCBI Taxonomy" id="1380566"/>
    <lineage>
        <taxon>Eukaryota</taxon>
        <taxon>Fungi</taxon>
        <taxon>Dikarya</taxon>
        <taxon>Ascomycota</taxon>
        <taxon>Pezizomycotina</taxon>
        <taxon>Sordariomycetes</taxon>
        <taxon>Hypocreomycetidae</taxon>
        <taxon>Hypocreales</taxon>
        <taxon>Clavicipitaceae</taxon>
        <taxon>Pochonia</taxon>
    </lineage>
</organism>
<protein>
    <submittedName>
        <fullName evidence="2">Uncharacterized protein</fullName>
    </submittedName>
</protein>
<feature type="compositionally biased region" description="Basic and acidic residues" evidence="1">
    <location>
        <begin position="84"/>
        <end position="101"/>
    </location>
</feature>
<dbReference type="RefSeq" id="XP_018145522.1">
    <property type="nucleotide sequence ID" value="XM_018293616.1"/>
</dbReference>
<name>A0A179FST4_METCM</name>
<feature type="compositionally biased region" description="Basic and acidic residues" evidence="1">
    <location>
        <begin position="123"/>
        <end position="132"/>
    </location>
</feature>
<accession>A0A179FST4</accession>
<proteinExistence type="predicted"/>
<sequence>MNATRQLVEITIDTYQTGRYLPPSCLPIRHCFKWRSLWVRSFVMCFYGDCRPYTIPSRNVPLFVPATPELKLSLYTKRPRLKVVQHDRHSSSHLPRQREQPNHVPKTSFPNRRIKPPVCLRPPDSKPPHRDVEETRGVITSTYVTANAGTNAHSRGQKPPHAPLQAQQLDEAKVRSPARQCNQPIRSHVSFADSRDLVHLRLLPGNRSVVFLLPRSLKCRYYLDLRV</sequence>
<feature type="region of interest" description="Disordered" evidence="1">
    <location>
        <begin position="83"/>
        <end position="132"/>
    </location>
</feature>
<evidence type="ECO:0000313" key="2">
    <source>
        <dbReference type="EMBL" id="OAQ68672.1"/>
    </source>
</evidence>
<evidence type="ECO:0000313" key="3">
    <source>
        <dbReference type="Proteomes" id="UP000078397"/>
    </source>
</evidence>
<dbReference type="Proteomes" id="UP000078397">
    <property type="component" value="Unassembled WGS sequence"/>
</dbReference>
<keyword evidence="3" id="KW-1185">Reference proteome</keyword>
<reference evidence="2 3" key="1">
    <citation type="journal article" date="2016" name="PLoS Pathog.">
        <title>Biosynthesis of antibiotic leucinostatins in bio-control fungus Purpureocillium lilacinum and their inhibition on phytophthora revealed by genome mining.</title>
        <authorList>
            <person name="Wang G."/>
            <person name="Liu Z."/>
            <person name="Lin R."/>
            <person name="Li E."/>
            <person name="Mao Z."/>
            <person name="Ling J."/>
            <person name="Yang Y."/>
            <person name="Yin W.B."/>
            <person name="Xie B."/>
        </authorList>
    </citation>
    <scope>NUCLEOTIDE SEQUENCE [LARGE SCALE GENOMIC DNA]</scope>
    <source>
        <strain evidence="2">170</strain>
    </source>
</reference>
<comment type="caution">
    <text evidence="2">The sequence shown here is derived from an EMBL/GenBank/DDBJ whole genome shotgun (WGS) entry which is preliminary data.</text>
</comment>
<evidence type="ECO:0000256" key="1">
    <source>
        <dbReference type="SAM" id="MobiDB-lite"/>
    </source>
</evidence>
<dbReference type="KEGG" id="pchm:VFPPC_15863"/>
<dbReference type="AlphaFoldDB" id="A0A179FST4"/>
<dbReference type="GeneID" id="28857610"/>
<dbReference type="EMBL" id="LSBJ02000003">
    <property type="protein sequence ID" value="OAQ68672.1"/>
    <property type="molecule type" value="Genomic_DNA"/>
</dbReference>
<gene>
    <name evidence="2" type="ORF">VFPPC_15863</name>
</gene>